<reference evidence="1" key="1">
    <citation type="submission" date="2023-07" db="EMBL/GenBank/DDBJ databases">
        <title>Black Yeasts Isolated from many extreme environments.</title>
        <authorList>
            <person name="Coleine C."/>
            <person name="Stajich J.E."/>
            <person name="Selbmann L."/>
        </authorList>
    </citation>
    <scope>NUCLEOTIDE SEQUENCE</scope>
    <source>
        <strain evidence="1">CCFEE 5714</strain>
    </source>
</reference>
<dbReference type="Proteomes" id="UP001281147">
    <property type="component" value="Unassembled WGS sequence"/>
</dbReference>
<dbReference type="EMBL" id="JAUTXU010000012">
    <property type="protein sequence ID" value="KAK3722724.1"/>
    <property type="molecule type" value="Genomic_DNA"/>
</dbReference>
<accession>A0ACC3NT90</accession>
<gene>
    <name evidence="1" type="ORF">LTR37_002295</name>
</gene>
<evidence type="ECO:0000313" key="1">
    <source>
        <dbReference type="EMBL" id="KAK3722724.1"/>
    </source>
</evidence>
<keyword evidence="2" id="KW-1185">Reference proteome</keyword>
<name>A0ACC3NT90_9PEZI</name>
<sequence>MAPLPDNTNTPAFDSYWRLGEYTDVDRRLLRSRIISAGYKDVSGNMLKAHLVVKAQRLDRGWIIYQNCTDQELATFLRERRLERPGTEDSSSVVEWRNSKIRLLCRADAELEFNRFLDLPAELRKRVYELYVEAFPKVLQTPIQPPLACVSRLLRQEVLPVFYNLRTFTITLVHHNRHVRLGWRMDADTLSFLHNLANGQVSNIRSFQLNMIRRCGPNRSDITIICKFDLGIEKAECRYRNKGVAVYQDGRFLPVTQQLVGAIGLELNRVIEDITQRGGEKRFRMEDIYALRRAVESGLQ</sequence>
<evidence type="ECO:0000313" key="2">
    <source>
        <dbReference type="Proteomes" id="UP001281147"/>
    </source>
</evidence>
<organism evidence="1 2">
    <name type="scientific">Vermiconidia calcicola</name>
    <dbReference type="NCBI Taxonomy" id="1690605"/>
    <lineage>
        <taxon>Eukaryota</taxon>
        <taxon>Fungi</taxon>
        <taxon>Dikarya</taxon>
        <taxon>Ascomycota</taxon>
        <taxon>Pezizomycotina</taxon>
        <taxon>Dothideomycetes</taxon>
        <taxon>Dothideomycetidae</taxon>
        <taxon>Mycosphaerellales</taxon>
        <taxon>Extremaceae</taxon>
        <taxon>Vermiconidia</taxon>
    </lineage>
</organism>
<comment type="caution">
    <text evidence="1">The sequence shown here is derived from an EMBL/GenBank/DDBJ whole genome shotgun (WGS) entry which is preliminary data.</text>
</comment>
<proteinExistence type="predicted"/>
<protein>
    <submittedName>
        <fullName evidence="1">Uncharacterized protein</fullName>
    </submittedName>
</protein>